<evidence type="ECO:0000313" key="2">
    <source>
        <dbReference type="Proteomes" id="UP000019194"/>
    </source>
</evidence>
<dbReference type="Proteomes" id="UP000019194">
    <property type="component" value="Unassembled WGS sequence"/>
</dbReference>
<evidence type="ECO:0000313" key="1">
    <source>
        <dbReference type="EMBL" id="CDL36113.1"/>
    </source>
</evidence>
<name>A0A7G2IIL0_CITFR</name>
<accession>A0A7G2IIL0</accession>
<organism evidence="1 2">
    <name type="scientific">Citrobacter freundii</name>
    <dbReference type="NCBI Taxonomy" id="546"/>
    <lineage>
        <taxon>Bacteria</taxon>
        <taxon>Pseudomonadati</taxon>
        <taxon>Pseudomonadota</taxon>
        <taxon>Gammaproteobacteria</taxon>
        <taxon>Enterobacterales</taxon>
        <taxon>Enterobacteriaceae</taxon>
        <taxon>Citrobacter</taxon>
        <taxon>Citrobacter freundii complex</taxon>
    </lineage>
</organism>
<proteinExistence type="predicted"/>
<sequence>MGNGDNSSLQASQDEFENMVRNIDVKSRIMDQYADWKGVRYRLGGSNKRY</sequence>
<dbReference type="EMBL" id="CBWP010000006">
    <property type="protein sequence ID" value="CDL36113.1"/>
    <property type="molecule type" value="Genomic_DNA"/>
</dbReference>
<reference evidence="1 2" key="1">
    <citation type="submission" date="2013-10" db="EMBL/GenBank/DDBJ databases">
        <title>Antibiotic resistance diversity of beta-lactamase producers in the General Hospital Vienna.</title>
        <authorList>
            <person name="Barisic I."/>
            <person name="Mitteregger D."/>
            <person name="Hirschl A.M."/>
            <person name="Noehammer C."/>
            <person name="Wiesinger-Mayr H."/>
        </authorList>
    </citation>
    <scope>NUCLEOTIDE SEQUENCE [LARGE SCALE GENOMIC DNA]</scope>
    <source>
        <strain evidence="1 2">ISC11</strain>
    </source>
</reference>
<protein>
    <submittedName>
        <fullName evidence="1">Lipoprotein spr</fullName>
    </submittedName>
</protein>
<comment type="caution">
    <text evidence="1">The sequence shown here is derived from an EMBL/GenBank/DDBJ whole genome shotgun (WGS) entry which is preliminary data.</text>
</comment>
<keyword evidence="1" id="KW-0449">Lipoprotein</keyword>
<dbReference type="AlphaFoldDB" id="A0A7G2IIL0"/>